<dbReference type="GO" id="GO:0035516">
    <property type="term" value="F:broad specificity oxidative DNA demethylase activity"/>
    <property type="evidence" value="ECO:0007669"/>
    <property type="project" value="InterPro"/>
</dbReference>
<dbReference type="InterPro" id="IPR037151">
    <property type="entry name" value="AlkB-like_sf"/>
</dbReference>
<dbReference type="Gene3D" id="2.60.120.590">
    <property type="entry name" value="Alpha-ketoglutarate-dependent dioxygenase AlkB-like"/>
    <property type="match status" value="1"/>
</dbReference>
<evidence type="ECO:0000256" key="1">
    <source>
        <dbReference type="ARBA" id="ARBA00001954"/>
    </source>
</evidence>
<dbReference type="InParanoid" id="A0A672TES2"/>
<keyword evidence="3" id="KW-1185">Reference proteome</keyword>
<dbReference type="Ensembl" id="ENSSHBT00005000597.1">
    <property type="protein sequence ID" value="ENSSHBP00005000484.1"/>
    <property type="gene ID" value="ENSSHBG00005000470.1"/>
</dbReference>
<dbReference type="GO" id="GO:0008198">
    <property type="term" value="F:ferrous iron binding"/>
    <property type="evidence" value="ECO:0007669"/>
    <property type="project" value="TreeGrafter"/>
</dbReference>
<protein>
    <submittedName>
        <fullName evidence="2">Uncharacterized protein</fullName>
    </submittedName>
</protein>
<comment type="cofactor">
    <cofactor evidence="1">
        <name>Fe(2+)</name>
        <dbReference type="ChEBI" id="CHEBI:29033"/>
    </cofactor>
</comment>
<dbReference type="GO" id="GO:0042245">
    <property type="term" value="P:RNA repair"/>
    <property type="evidence" value="ECO:0007669"/>
    <property type="project" value="InterPro"/>
</dbReference>
<evidence type="ECO:0000313" key="3">
    <source>
        <dbReference type="Proteomes" id="UP000472266"/>
    </source>
</evidence>
<organism evidence="2 3">
    <name type="scientific">Strigops habroptila</name>
    <name type="common">Kakapo</name>
    <dbReference type="NCBI Taxonomy" id="2489341"/>
    <lineage>
        <taxon>Eukaryota</taxon>
        <taxon>Metazoa</taxon>
        <taxon>Chordata</taxon>
        <taxon>Craniata</taxon>
        <taxon>Vertebrata</taxon>
        <taxon>Euteleostomi</taxon>
        <taxon>Archelosauria</taxon>
        <taxon>Archosauria</taxon>
        <taxon>Dinosauria</taxon>
        <taxon>Saurischia</taxon>
        <taxon>Theropoda</taxon>
        <taxon>Coelurosauria</taxon>
        <taxon>Aves</taxon>
        <taxon>Neognathae</taxon>
        <taxon>Neoaves</taxon>
        <taxon>Telluraves</taxon>
        <taxon>Australaves</taxon>
        <taxon>Psittaciformes</taxon>
        <taxon>Psittacidae</taxon>
        <taxon>Strigops</taxon>
    </lineage>
</organism>
<reference evidence="2" key="2">
    <citation type="submission" date="2025-08" db="UniProtKB">
        <authorList>
            <consortium name="Ensembl"/>
        </authorList>
    </citation>
    <scope>IDENTIFICATION</scope>
</reference>
<dbReference type="GO" id="GO:1990931">
    <property type="term" value="F:mRNA N6-methyladenosine dioxygenase activity"/>
    <property type="evidence" value="ECO:0007669"/>
    <property type="project" value="TreeGrafter"/>
</dbReference>
<dbReference type="PANTHER" id="PTHR31291:SF2">
    <property type="entry name" value="ALPHA-KETOGLUTARATE-DEPENDENT DIOXYGENASE FTO"/>
    <property type="match status" value="1"/>
</dbReference>
<reference evidence="2 3" key="1">
    <citation type="submission" date="2019-11" db="EMBL/GenBank/DDBJ databases">
        <title>Strigops habroptila (kakapo) genome, bStrHab1, primary haplotype, v2.</title>
        <authorList>
            <person name="Jarvis E.D."/>
            <person name="Howard J."/>
            <person name="Rhie A."/>
            <person name="Phillippy A."/>
            <person name="Korlach J."/>
            <person name="Digby A."/>
            <person name="Iorns D."/>
            <person name="Eason D."/>
            <person name="Robertson B."/>
            <person name="Raemaekers T."/>
            <person name="Howe K."/>
            <person name="Lewin H."/>
            <person name="Damas J."/>
            <person name="Hastie A."/>
            <person name="Tracey A."/>
            <person name="Chow W."/>
            <person name="Fedrigo O."/>
        </authorList>
    </citation>
    <scope>NUCLEOTIDE SEQUENCE [LARGE SCALE GENOMIC DNA]</scope>
</reference>
<sequence length="77" mass="8881">SVSISPKQKKKLLEELGENRLPCMTPANADFHQLWKTKHSKMIFRKSDTVPEELHQMKLVQCCVFDFSLGTVLITHL</sequence>
<dbReference type="Proteomes" id="UP000472266">
    <property type="component" value="Chromosome 13"/>
</dbReference>
<dbReference type="InterPro" id="IPR032868">
    <property type="entry name" value="FTO"/>
</dbReference>
<dbReference type="AlphaFoldDB" id="A0A672TES2"/>
<dbReference type="GO" id="GO:0040014">
    <property type="term" value="P:regulation of multicellular organism growth"/>
    <property type="evidence" value="ECO:0007669"/>
    <property type="project" value="InterPro"/>
</dbReference>
<name>A0A672TES2_STRHB</name>
<accession>A0A672TES2</accession>
<reference evidence="2" key="3">
    <citation type="submission" date="2025-09" db="UniProtKB">
        <authorList>
            <consortium name="Ensembl"/>
        </authorList>
    </citation>
    <scope>IDENTIFICATION</scope>
</reference>
<dbReference type="GO" id="GO:0006307">
    <property type="term" value="P:DNA alkylation repair"/>
    <property type="evidence" value="ECO:0007669"/>
    <property type="project" value="InterPro"/>
</dbReference>
<evidence type="ECO:0000313" key="2">
    <source>
        <dbReference type="Ensembl" id="ENSSHBP00005000484.1"/>
    </source>
</evidence>
<proteinExistence type="predicted"/>
<dbReference type="PANTHER" id="PTHR31291">
    <property type="entry name" value="ALPHA-KETOGLUTARATE-DEPENDENT DIOXYGENASE FTO"/>
    <property type="match status" value="1"/>
</dbReference>